<dbReference type="Proteomes" id="UP000472320">
    <property type="component" value="Unassembled WGS sequence"/>
</dbReference>
<keyword evidence="1" id="KW-0472">Membrane</keyword>
<keyword evidence="1" id="KW-0812">Transmembrane</keyword>
<protein>
    <submittedName>
        <fullName evidence="2">Uncharacterized protein</fullName>
    </submittedName>
</protein>
<evidence type="ECO:0000313" key="3">
    <source>
        <dbReference type="Proteomes" id="UP000472320"/>
    </source>
</evidence>
<feature type="transmembrane region" description="Helical" evidence="1">
    <location>
        <begin position="39"/>
        <end position="61"/>
    </location>
</feature>
<gene>
    <name evidence="2" type="ORF">GM658_27605</name>
</gene>
<keyword evidence="3" id="KW-1185">Reference proteome</keyword>
<feature type="transmembrane region" description="Helical" evidence="1">
    <location>
        <begin position="98"/>
        <end position="117"/>
    </location>
</feature>
<keyword evidence="1" id="KW-1133">Transmembrane helix</keyword>
<dbReference type="OrthoDB" id="8912972at2"/>
<evidence type="ECO:0000256" key="1">
    <source>
        <dbReference type="SAM" id="Phobius"/>
    </source>
</evidence>
<accession>A0A6L6QPP7</accession>
<dbReference type="RefSeq" id="WP_155457328.1">
    <property type="nucleotide sequence ID" value="NZ_WNKX01000043.1"/>
</dbReference>
<reference evidence="2 3" key="1">
    <citation type="submission" date="2019-11" db="EMBL/GenBank/DDBJ databases">
        <title>Type strains purchased from KCTC, JCM and DSMZ.</title>
        <authorList>
            <person name="Lu H."/>
        </authorList>
    </citation>
    <scope>NUCLEOTIDE SEQUENCE [LARGE SCALE GENOMIC DNA]</scope>
    <source>
        <strain evidence="2 3">JCM 31587</strain>
    </source>
</reference>
<name>A0A6L6QPP7_9BURK</name>
<evidence type="ECO:0000313" key="2">
    <source>
        <dbReference type="EMBL" id="MTW14388.1"/>
    </source>
</evidence>
<sequence length="118" mass="12475">MDPRTILFAACVLFGVAAAGGIVMALIRMGKKTNPPHWIAMLHGFLAAAGVTLLAYVSIYAHVPDKAHYSLLLLLLAAAGGVWMNLGRHQRNMLIPQSIMVGHALLAVAGVALLLLVL</sequence>
<feature type="transmembrane region" description="Helical" evidence="1">
    <location>
        <begin position="6"/>
        <end position="27"/>
    </location>
</feature>
<proteinExistence type="predicted"/>
<organism evidence="2 3">
    <name type="scientific">Massilia eburnea</name>
    <dbReference type="NCBI Taxonomy" id="1776165"/>
    <lineage>
        <taxon>Bacteria</taxon>
        <taxon>Pseudomonadati</taxon>
        <taxon>Pseudomonadota</taxon>
        <taxon>Betaproteobacteria</taxon>
        <taxon>Burkholderiales</taxon>
        <taxon>Oxalobacteraceae</taxon>
        <taxon>Telluria group</taxon>
        <taxon>Massilia</taxon>
    </lineage>
</organism>
<dbReference type="AlphaFoldDB" id="A0A6L6QPP7"/>
<comment type="caution">
    <text evidence="2">The sequence shown here is derived from an EMBL/GenBank/DDBJ whole genome shotgun (WGS) entry which is preliminary data.</text>
</comment>
<feature type="transmembrane region" description="Helical" evidence="1">
    <location>
        <begin position="67"/>
        <end position="86"/>
    </location>
</feature>
<dbReference type="EMBL" id="WNKX01000043">
    <property type="protein sequence ID" value="MTW14388.1"/>
    <property type="molecule type" value="Genomic_DNA"/>
</dbReference>